<evidence type="ECO:0000313" key="14">
    <source>
        <dbReference type="EMBL" id="KAL3777637.1"/>
    </source>
</evidence>
<evidence type="ECO:0000256" key="10">
    <source>
        <dbReference type="ARBA" id="ARBA00023212"/>
    </source>
</evidence>
<dbReference type="AlphaFoldDB" id="A0ABD3NR58"/>
<comment type="subcellular location">
    <subcellularLocation>
        <location evidence="1">Cytoplasm</location>
        <location evidence="1">Cytoskeleton</location>
        <location evidence="1">Microtubule organizing center</location>
        <location evidence="1">Centrosome</location>
    </subcellularLocation>
    <subcellularLocation>
        <location evidence="2">Cytoplasm</location>
        <location evidence="2">Cytoskeleton</location>
        <location evidence="2">Stress fiber</location>
    </subcellularLocation>
    <subcellularLocation>
        <location evidence="3">Cytoplasm</location>
        <location evidence="3">Myofibril</location>
    </subcellularLocation>
</comment>
<dbReference type="GO" id="GO:0005813">
    <property type="term" value="C:centrosome"/>
    <property type="evidence" value="ECO:0007669"/>
    <property type="project" value="UniProtKB-SubCell"/>
</dbReference>
<dbReference type="GO" id="GO:0001725">
    <property type="term" value="C:stress fiber"/>
    <property type="evidence" value="ECO:0007669"/>
    <property type="project" value="UniProtKB-SubCell"/>
</dbReference>
<dbReference type="InterPro" id="IPR008603">
    <property type="entry name" value="DCTN4"/>
</dbReference>
<dbReference type="EMBL" id="JALLPJ020001033">
    <property type="protein sequence ID" value="KAL3777637.1"/>
    <property type="molecule type" value="Genomic_DNA"/>
</dbReference>
<evidence type="ECO:0000313" key="15">
    <source>
        <dbReference type="Proteomes" id="UP001530400"/>
    </source>
</evidence>
<keyword evidence="5" id="KW-1017">Isopeptide bond</keyword>
<keyword evidence="15" id="KW-1185">Reference proteome</keyword>
<dbReference type="Pfam" id="PF05502">
    <property type="entry name" value="Dynactin_p62"/>
    <property type="match status" value="1"/>
</dbReference>
<evidence type="ECO:0000256" key="6">
    <source>
        <dbReference type="ARBA" id="ARBA00022553"/>
    </source>
</evidence>
<keyword evidence="8" id="KW-0007">Acetylation</keyword>
<keyword evidence="7" id="KW-0832">Ubl conjugation</keyword>
<dbReference type="PANTHER" id="PTHR13034:SF2">
    <property type="entry name" value="DYNACTIN SUBUNIT 4"/>
    <property type="match status" value="1"/>
</dbReference>
<keyword evidence="4" id="KW-0963">Cytoplasm</keyword>
<evidence type="ECO:0000256" key="13">
    <source>
        <dbReference type="ARBA" id="ARBA00093507"/>
    </source>
</evidence>
<comment type="caution">
    <text evidence="14">The sequence shown here is derived from an EMBL/GenBank/DDBJ whole genome shotgun (WGS) entry which is preliminary data.</text>
</comment>
<evidence type="ECO:0000256" key="1">
    <source>
        <dbReference type="ARBA" id="ARBA00004300"/>
    </source>
</evidence>
<keyword evidence="9" id="KW-0175">Coiled coil</keyword>
<proteinExistence type="inferred from homology"/>
<accession>A0ABD3NR58</accession>
<comment type="subunit">
    <text evidence="13">Subunit of dynactin, a multiprotein complex part of a tripartite complex with dynein and a adapter, such as BICDL1, BICD2 or HOOK3. The dynactin complex is built around ACTR1A/ACTB filament and consists of an actin-related filament composed of a shoulder domain, a pointed end and a barbed end. Its length is defined by its flexible shoulder domain. The soulder is composed of 2 DCTN1 subunits, 4 DCTN2 and 2 DCTN3. The 4 DCNT2 (via N-terminus) bind the ACTR1A filament and act as molecular rulers to determine the length. The pointed end is important for binding dynein-dynactin cargo adapters. Consists of 4 subunits: ACTR10, DCNT4, DCTN5 and DCTN6. The barbed end is composed of a CAPZA1:CAPZB heterodimers, which binds ACTR1A/ACTB filament and dynactin and stabilizes dynactin. Interacts with ATP7B, but not ATP7A, in a copper-dependent manner. Interacts with ANK2; this interaction is required for localization at costameres. Interacts with N4BP2L1.</text>
</comment>
<evidence type="ECO:0000256" key="9">
    <source>
        <dbReference type="ARBA" id="ARBA00023054"/>
    </source>
</evidence>
<protein>
    <recommendedName>
        <fullName evidence="12">Dynactin subunit 4</fullName>
    </recommendedName>
</protein>
<dbReference type="Proteomes" id="UP001530400">
    <property type="component" value="Unassembled WGS sequence"/>
</dbReference>
<organism evidence="14 15">
    <name type="scientific">Cyclotella atomus</name>
    <dbReference type="NCBI Taxonomy" id="382360"/>
    <lineage>
        <taxon>Eukaryota</taxon>
        <taxon>Sar</taxon>
        <taxon>Stramenopiles</taxon>
        <taxon>Ochrophyta</taxon>
        <taxon>Bacillariophyta</taxon>
        <taxon>Coscinodiscophyceae</taxon>
        <taxon>Thalassiosirophycidae</taxon>
        <taxon>Stephanodiscales</taxon>
        <taxon>Stephanodiscaceae</taxon>
        <taxon>Cyclotella</taxon>
    </lineage>
</organism>
<evidence type="ECO:0000256" key="12">
    <source>
        <dbReference type="ARBA" id="ARBA00034864"/>
    </source>
</evidence>
<gene>
    <name evidence="14" type="ORF">ACHAWO_012526</name>
</gene>
<name>A0ABD3NR58_9STRA</name>
<sequence>MVAAILYADHENHLTPLTLAYHATASRHVTSGRTDVIPPSMSTEVDSVYCPRCLTYCDVASALSGFCQLDLESGSSAISCKDCPVCFSPLAVSIDADDNSHEKHLICRYLCGYCKWSSSECGITSNADKLIEYKTNPDDPAKEAELEQQRQVVIAGASKELERCLRQTIEGKNQMVDEVFKSLTNMWSQKEKDEERKRRLGLGSDKSNTMMKGQTWSLEVLEQSLEEKRNKIASHYIPEAQRRSITSSTDKISAVNQANDSDATLPTSQQIAAQMIISNTAPRFRSDLLPLPVPFRARVSRRCLAEQAAGKTGILVKPKLNPLEGDSSLRAGHGQWFKKDSSAVNSVPRIQICSYGKDSTGLKYAVLMKVRNPTLSMIRLRFSPPSLKGSSENCFINERELENIPIEPFSQKFVNAHAISASCIDSLTPTDWVELENAEDMFLDMGTGHMEDPPNVRNWKASAVLDAVSDGIGSTLRIVASQKDTAWVEMLALAESSLKQASAGKSHLAIPFGMQIEVGNGSWEASLIKKQDLPKGEMDMVTLNVAALLD</sequence>
<keyword evidence="6" id="KW-0597">Phosphoprotein</keyword>
<evidence type="ECO:0000256" key="5">
    <source>
        <dbReference type="ARBA" id="ARBA00022499"/>
    </source>
</evidence>
<evidence type="ECO:0000256" key="7">
    <source>
        <dbReference type="ARBA" id="ARBA00022843"/>
    </source>
</evidence>
<comment type="similarity">
    <text evidence="11">Belongs to the dynactin subunit 4 family.</text>
</comment>
<keyword evidence="10" id="KW-0206">Cytoskeleton</keyword>
<evidence type="ECO:0000256" key="3">
    <source>
        <dbReference type="ARBA" id="ARBA00004657"/>
    </source>
</evidence>
<reference evidence="14 15" key="1">
    <citation type="submission" date="2024-10" db="EMBL/GenBank/DDBJ databases">
        <title>Updated reference genomes for cyclostephanoid diatoms.</title>
        <authorList>
            <person name="Roberts W.R."/>
            <person name="Alverson A.J."/>
        </authorList>
    </citation>
    <scope>NUCLEOTIDE SEQUENCE [LARGE SCALE GENOMIC DNA]</scope>
    <source>
        <strain evidence="14 15">AJA010-31</strain>
    </source>
</reference>
<dbReference type="PANTHER" id="PTHR13034">
    <property type="entry name" value="DYNACTIN P62 SUBUNIT"/>
    <property type="match status" value="1"/>
</dbReference>
<evidence type="ECO:0000256" key="11">
    <source>
        <dbReference type="ARBA" id="ARBA00034776"/>
    </source>
</evidence>
<evidence type="ECO:0000256" key="4">
    <source>
        <dbReference type="ARBA" id="ARBA00022490"/>
    </source>
</evidence>
<evidence type="ECO:0000256" key="2">
    <source>
        <dbReference type="ARBA" id="ARBA00004529"/>
    </source>
</evidence>
<evidence type="ECO:0000256" key="8">
    <source>
        <dbReference type="ARBA" id="ARBA00022990"/>
    </source>
</evidence>